<keyword evidence="3" id="KW-1185">Reference proteome</keyword>
<comment type="caution">
    <text evidence="2">The sequence shown here is derived from an EMBL/GenBank/DDBJ whole genome shotgun (WGS) entry which is preliminary data.</text>
</comment>
<accession>A0A4Y7SFB9</accession>
<evidence type="ECO:0000313" key="3">
    <source>
        <dbReference type="Proteomes" id="UP000298030"/>
    </source>
</evidence>
<dbReference type="Proteomes" id="UP000298030">
    <property type="component" value="Unassembled WGS sequence"/>
</dbReference>
<dbReference type="AlphaFoldDB" id="A0A4Y7SFB9"/>
<feature type="region of interest" description="Disordered" evidence="1">
    <location>
        <begin position="55"/>
        <end position="74"/>
    </location>
</feature>
<gene>
    <name evidence="2" type="ORF">FA13DRAFT_1743125</name>
</gene>
<evidence type="ECO:0000313" key="2">
    <source>
        <dbReference type="EMBL" id="TEB20332.1"/>
    </source>
</evidence>
<protein>
    <submittedName>
        <fullName evidence="2">Uncharacterized protein</fullName>
    </submittedName>
</protein>
<reference evidence="2 3" key="1">
    <citation type="journal article" date="2019" name="Nat. Ecol. Evol.">
        <title>Megaphylogeny resolves global patterns of mushroom evolution.</title>
        <authorList>
            <person name="Varga T."/>
            <person name="Krizsan K."/>
            <person name="Foldi C."/>
            <person name="Dima B."/>
            <person name="Sanchez-Garcia M."/>
            <person name="Sanchez-Ramirez S."/>
            <person name="Szollosi G.J."/>
            <person name="Szarkandi J.G."/>
            <person name="Papp V."/>
            <person name="Albert L."/>
            <person name="Andreopoulos W."/>
            <person name="Angelini C."/>
            <person name="Antonin V."/>
            <person name="Barry K.W."/>
            <person name="Bougher N.L."/>
            <person name="Buchanan P."/>
            <person name="Buyck B."/>
            <person name="Bense V."/>
            <person name="Catcheside P."/>
            <person name="Chovatia M."/>
            <person name="Cooper J."/>
            <person name="Damon W."/>
            <person name="Desjardin D."/>
            <person name="Finy P."/>
            <person name="Geml J."/>
            <person name="Haridas S."/>
            <person name="Hughes K."/>
            <person name="Justo A."/>
            <person name="Karasinski D."/>
            <person name="Kautmanova I."/>
            <person name="Kiss B."/>
            <person name="Kocsube S."/>
            <person name="Kotiranta H."/>
            <person name="LaButti K.M."/>
            <person name="Lechner B.E."/>
            <person name="Liimatainen K."/>
            <person name="Lipzen A."/>
            <person name="Lukacs Z."/>
            <person name="Mihaltcheva S."/>
            <person name="Morgado L.N."/>
            <person name="Niskanen T."/>
            <person name="Noordeloos M.E."/>
            <person name="Ohm R.A."/>
            <person name="Ortiz-Santana B."/>
            <person name="Ovrebo C."/>
            <person name="Racz N."/>
            <person name="Riley R."/>
            <person name="Savchenko A."/>
            <person name="Shiryaev A."/>
            <person name="Soop K."/>
            <person name="Spirin V."/>
            <person name="Szebenyi C."/>
            <person name="Tomsovsky M."/>
            <person name="Tulloss R.E."/>
            <person name="Uehling J."/>
            <person name="Grigoriev I.V."/>
            <person name="Vagvolgyi C."/>
            <person name="Papp T."/>
            <person name="Martin F.M."/>
            <person name="Miettinen O."/>
            <person name="Hibbett D.S."/>
            <person name="Nagy L.G."/>
        </authorList>
    </citation>
    <scope>NUCLEOTIDE SEQUENCE [LARGE SCALE GENOMIC DNA]</scope>
    <source>
        <strain evidence="2 3">FP101781</strain>
    </source>
</reference>
<sequence>MPACLVPHDWIGEYEVSSPCRARRGTGRIHDDKEMVVVGKAVNVIMAADLAGGSPVMSRPRVRTSREANIQAEG</sequence>
<dbReference type="EMBL" id="QPFP01000144">
    <property type="protein sequence ID" value="TEB20332.1"/>
    <property type="molecule type" value="Genomic_DNA"/>
</dbReference>
<name>A0A4Y7SFB9_COPMI</name>
<organism evidence="2 3">
    <name type="scientific">Coprinellus micaceus</name>
    <name type="common">Glistening ink-cap mushroom</name>
    <name type="synonym">Coprinus micaceus</name>
    <dbReference type="NCBI Taxonomy" id="71717"/>
    <lineage>
        <taxon>Eukaryota</taxon>
        <taxon>Fungi</taxon>
        <taxon>Dikarya</taxon>
        <taxon>Basidiomycota</taxon>
        <taxon>Agaricomycotina</taxon>
        <taxon>Agaricomycetes</taxon>
        <taxon>Agaricomycetidae</taxon>
        <taxon>Agaricales</taxon>
        <taxon>Agaricineae</taxon>
        <taxon>Psathyrellaceae</taxon>
        <taxon>Coprinellus</taxon>
    </lineage>
</organism>
<evidence type="ECO:0000256" key="1">
    <source>
        <dbReference type="SAM" id="MobiDB-lite"/>
    </source>
</evidence>
<proteinExistence type="predicted"/>